<dbReference type="Pfam" id="PF00989">
    <property type="entry name" value="PAS"/>
    <property type="match status" value="2"/>
</dbReference>
<keyword evidence="5 11" id="KW-0418">Kinase</keyword>
<evidence type="ECO:0000259" key="9">
    <source>
        <dbReference type="PROSITE" id="PS50112"/>
    </source>
</evidence>
<dbReference type="SMART" id="SM00086">
    <property type="entry name" value="PAC"/>
    <property type="match status" value="4"/>
</dbReference>
<dbReference type="SMART" id="SM00387">
    <property type="entry name" value="HATPase_c"/>
    <property type="match status" value="1"/>
</dbReference>
<reference evidence="11 12" key="1">
    <citation type="journal article" date="2007" name="Appl. Environ. Microbiol.">
        <title>Isolation of key methanogens for global methane emission from rice paddy fields: a novel isolate affiliated with the clone cluster rice cluster I.</title>
        <authorList>
            <person name="Sakai S."/>
            <person name="Imachi H."/>
            <person name="Sekiguchi Y."/>
            <person name="Ohashi A."/>
            <person name="Harada H."/>
            <person name="Kamagata Y."/>
        </authorList>
    </citation>
    <scope>NUCLEOTIDE SEQUENCE [LARGE SCALE GENOMIC DNA]</scope>
    <source>
        <strain evidence="12">DSM 17711 / JCM 13418 / NBRC 101707 / SANAE</strain>
    </source>
</reference>
<dbReference type="NCBIfam" id="TIGR00229">
    <property type="entry name" value="sensory_box"/>
    <property type="match status" value="4"/>
</dbReference>
<dbReference type="InterPro" id="IPR005467">
    <property type="entry name" value="His_kinase_dom"/>
</dbReference>
<feature type="domain" description="PAC" evidence="10">
    <location>
        <begin position="246"/>
        <end position="296"/>
    </location>
</feature>
<evidence type="ECO:0000256" key="3">
    <source>
        <dbReference type="ARBA" id="ARBA00022553"/>
    </source>
</evidence>
<evidence type="ECO:0000259" key="8">
    <source>
        <dbReference type="PROSITE" id="PS50109"/>
    </source>
</evidence>
<evidence type="ECO:0000256" key="2">
    <source>
        <dbReference type="ARBA" id="ARBA00012438"/>
    </source>
</evidence>
<keyword evidence="4" id="KW-0808">Transferase</keyword>
<proteinExistence type="predicted"/>
<feature type="domain" description="PAC" evidence="10">
    <location>
        <begin position="371"/>
        <end position="423"/>
    </location>
</feature>
<comment type="catalytic activity">
    <reaction evidence="1">
        <text>ATP + protein L-histidine = ADP + protein N-phospho-L-histidine.</text>
        <dbReference type="EC" id="2.7.13.3"/>
    </reaction>
</comment>
<evidence type="ECO:0000256" key="1">
    <source>
        <dbReference type="ARBA" id="ARBA00000085"/>
    </source>
</evidence>
<dbReference type="STRING" id="304371.MCP_1288"/>
<organism evidence="11 12">
    <name type="scientific">Methanocella paludicola (strain DSM 17711 / JCM 13418 / NBRC 101707 / SANAE)</name>
    <dbReference type="NCBI Taxonomy" id="304371"/>
    <lineage>
        <taxon>Archaea</taxon>
        <taxon>Methanobacteriati</taxon>
        <taxon>Methanobacteriota</taxon>
        <taxon>Stenosarchaea group</taxon>
        <taxon>Methanomicrobia</taxon>
        <taxon>Methanocellales</taxon>
        <taxon>Methanocellaceae</taxon>
        <taxon>Methanocella</taxon>
    </lineage>
</organism>
<dbReference type="InterPro" id="IPR013767">
    <property type="entry name" value="PAS_fold"/>
</dbReference>
<dbReference type="InterPro" id="IPR035965">
    <property type="entry name" value="PAS-like_dom_sf"/>
</dbReference>
<dbReference type="InterPro" id="IPR000014">
    <property type="entry name" value="PAS"/>
</dbReference>
<dbReference type="GO" id="GO:0006355">
    <property type="term" value="P:regulation of DNA-templated transcription"/>
    <property type="evidence" value="ECO:0007669"/>
    <property type="project" value="InterPro"/>
</dbReference>
<dbReference type="PROSITE" id="PS50109">
    <property type="entry name" value="HIS_KIN"/>
    <property type="match status" value="1"/>
</dbReference>
<evidence type="ECO:0000313" key="12">
    <source>
        <dbReference type="Proteomes" id="UP000001882"/>
    </source>
</evidence>
<gene>
    <name evidence="11" type="ordered locus">MCP_1288</name>
</gene>
<dbReference type="eggNOG" id="arCOG06516">
    <property type="taxonomic scope" value="Archaea"/>
</dbReference>
<dbReference type="SUPFAM" id="SSF55874">
    <property type="entry name" value="ATPase domain of HSP90 chaperone/DNA topoisomerase II/histidine kinase"/>
    <property type="match status" value="1"/>
</dbReference>
<dbReference type="eggNOG" id="arCOG06712">
    <property type="taxonomic scope" value="Archaea"/>
</dbReference>
<feature type="domain" description="PAC" evidence="10">
    <location>
        <begin position="127"/>
        <end position="177"/>
    </location>
</feature>
<evidence type="ECO:0000313" key="11">
    <source>
        <dbReference type="EMBL" id="BAI61360.1"/>
    </source>
</evidence>
<evidence type="ECO:0000259" key="10">
    <source>
        <dbReference type="PROSITE" id="PS50113"/>
    </source>
</evidence>
<dbReference type="PRINTS" id="PR00344">
    <property type="entry name" value="BCTRLSENSOR"/>
</dbReference>
<dbReference type="GeneID" id="8681264"/>
<dbReference type="InterPro" id="IPR013655">
    <property type="entry name" value="PAS_fold_3"/>
</dbReference>
<dbReference type="InterPro" id="IPR003594">
    <property type="entry name" value="HATPase_dom"/>
</dbReference>
<evidence type="ECO:0000256" key="5">
    <source>
        <dbReference type="ARBA" id="ARBA00022777"/>
    </source>
</evidence>
<keyword evidence="12" id="KW-1185">Reference proteome</keyword>
<evidence type="ECO:0000256" key="4">
    <source>
        <dbReference type="ARBA" id="ARBA00022679"/>
    </source>
</evidence>
<dbReference type="OrthoDB" id="342253at2157"/>
<evidence type="ECO:0000256" key="7">
    <source>
        <dbReference type="SAM" id="MobiDB-lite"/>
    </source>
</evidence>
<dbReference type="Proteomes" id="UP000001882">
    <property type="component" value="Chromosome"/>
</dbReference>
<keyword evidence="6" id="KW-0175">Coiled coil</keyword>
<dbReference type="SMART" id="SM00091">
    <property type="entry name" value="PAS"/>
    <property type="match status" value="4"/>
</dbReference>
<feature type="domain" description="PAS" evidence="9">
    <location>
        <begin position="73"/>
        <end position="123"/>
    </location>
</feature>
<reference evidence="12" key="3">
    <citation type="journal article" date="2011" name="PLoS ONE">
        <title>Genome sequence of a mesophilic hydrogenotrophic methanogen Methanocella paludicola, the first cultivated representative of the order Methanocellales.</title>
        <authorList>
            <person name="Sakai S."/>
            <person name="Takaki Y."/>
            <person name="Shimamura S."/>
            <person name="Sekine M."/>
            <person name="Tajima T."/>
            <person name="Kosugi H."/>
            <person name="Ichikawa N."/>
            <person name="Tasumi E."/>
            <person name="Hiraki A.T."/>
            <person name="Shimizu A."/>
            <person name="Kato Y."/>
            <person name="Nishiko R."/>
            <person name="Mori K."/>
            <person name="Fujita N."/>
            <person name="Imachi H."/>
            <person name="Takai K."/>
        </authorList>
    </citation>
    <scope>NUCLEOTIDE SEQUENCE [LARGE SCALE GENOMIC DNA]</scope>
    <source>
        <strain evidence="12">DSM 17711 / JCM 13418 / NBRC 101707 / SANAE</strain>
    </source>
</reference>
<dbReference type="SUPFAM" id="SSF55785">
    <property type="entry name" value="PYP-like sensor domain (PAS domain)"/>
    <property type="match status" value="4"/>
</dbReference>
<dbReference type="Pfam" id="PF02518">
    <property type="entry name" value="HATPase_c"/>
    <property type="match status" value="1"/>
</dbReference>
<feature type="domain" description="PAC" evidence="10">
    <location>
        <begin position="500"/>
        <end position="553"/>
    </location>
</feature>
<feature type="domain" description="Histidine kinase" evidence="8">
    <location>
        <begin position="564"/>
        <end position="779"/>
    </location>
</feature>
<reference evidence="11 12" key="2">
    <citation type="journal article" date="2008" name="Int. J. Syst. Evol. Microbiol.">
        <title>Methanocella paludicola gen. nov., sp. nov., a methane-producing archaeon, the first isolate of the lineage 'Rice Cluster I', and proposal of the new archaeal order Methanocellales ord. nov.</title>
        <authorList>
            <person name="Sakai S."/>
            <person name="Imachi H."/>
            <person name="Hanada S."/>
            <person name="Ohashi A."/>
            <person name="Harada H."/>
            <person name="Kamagata Y."/>
        </authorList>
    </citation>
    <scope>NUCLEOTIDE SEQUENCE [LARGE SCALE GENOMIC DNA]</scope>
    <source>
        <strain evidence="12">DSM 17711 / JCM 13418 / NBRC 101707 / SANAE</strain>
    </source>
</reference>
<dbReference type="RefSeq" id="WP_012900039.1">
    <property type="nucleotide sequence ID" value="NC_013665.1"/>
</dbReference>
<dbReference type="EMBL" id="AP011532">
    <property type="protein sequence ID" value="BAI61360.1"/>
    <property type="molecule type" value="Genomic_DNA"/>
</dbReference>
<dbReference type="InterPro" id="IPR001610">
    <property type="entry name" value="PAC"/>
</dbReference>
<dbReference type="PANTHER" id="PTHR43304:SF1">
    <property type="entry name" value="PAC DOMAIN-CONTAINING PROTEIN"/>
    <property type="match status" value="1"/>
</dbReference>
<name>D1YY38_METPS</name>
<feature type="region of interest" description="Disordered" evidence="7">
    <location>
        <begin position="1"/>
        <end position="24"/>
    </location>
</feature>
<dbReference type="KEGG" id="mpd:MCP_1288"/>
<keyword evidence="3" id="KW-0597">Phosphoprotein</keyword>
<dbReference type="AlphaFoldDB" id="D1YY38"/>
<dbReference type="EC" id="2.7.13.3" evidence="2"/>
<protein>
    <recommendedName>
        <fullName evidence="2">histidine kinase</fullName>
        <ecNumber evidence="2">2.7.13.3</ecNumber>
    </recommendedName>
</protein>
<dbReference type="InterPro" id="IPR004358">
    <property type="entry name" value="Sig_transdc_His_kin-like_C"/>
</dbReference>
<dbReference type="CDD" id="cd00075">
    <property type="entry name" value="HATPase"/>
    <property type="match status" value="1"/>
</dbReference>
<dbReference type="CDD" id="cd00130">
    <property type="entry name" value="PAS"/>
    <property type="match status" value="4"/>
</dbReference>
<dbReference type="PANTHER" id="PTHR43304">
    <property type="entry name" value="PHYTOCHROME-LIKE PROTEIN CPH1"/>
    <property type="match status" value="1"/>
</dbReference>
<dbReference type="InParanoid" id="D1YY38"/>
<evidence type="ECO:0000256" key="6">
    <source>
        <dbReference type="SAM" id="Coils"/>
    </source>
</evidence>
<sequence length="779" mass="88219">MASRSKPGKKSGSTHSADSGDRDRLIAGLKARNADLEKYKARVEQLEADLGKNDEMTRQLLEQKLYGMWVNVGNRVAYINEAGARILGAPDPGEVVGKALEDIIHPDYREIVQDRINAMIGSESAVPIVEEKYLRVDGRAVDVDVWAMRFTYKGASAILAVFKDITERKRAEEALKLTQFALDNFGDSAIWVTKDGRLAYVNQAACRSLGYSREELLSMHIWDIDPGYSPEKIWELWPVRMLDHNTKFESTHVASDGRVFPVEVTSCYTRYGDEEYLITFDRDITERKQAEKVLQESEERFRKVFDNAATGILIADVDRGYQAVNDRFCEITGYSREKLLTMGCEDIVHPDDQAMDIAEVQRLVRGEASSFMRDLRYVHASGRTIWARVNVSLMRNSDHEEPRIIAVIEDITERKQAEGALRESKERYRELVENANSIILRADRDGNITYFNEYAQRFFGYTGEEILGRNAIGTIIPATDSAGRNLAMMLDDLLQHPEAYRMNVHQNRRKNGELVWISWTNKAIYDDEGNVAGLFSIGNDITPLKMAEEELNKARVQAELYLDLMGHDINNMHQVALGYLELASNMPPGEEQARLLNKPVEVLQRSARLIQNVRKLQKHREGVFQTQKINVSRMLVDVQGEYGAIPNKRVMLNVNGHEGCIVRANELLHDVFANLVSNAVKHTGDKADIIVGLDIVKDNDRQYCRVIVEDDGPGIPDESKDRIFNRTLKGTNKARGMGLGLYLVKSLVESYNGRVYVEDRVNGDHTKGARFVVMLPAIE</sequence>
<dbReference type="Gene3D" id="3.30.565.10">
    <property type="entry name" value="Histidine kinase-like ATPase, C-terminal domain"/>
    <property type="match status" value="1"/>
</dbReference>
<dbReference type="Gene3D" id="3.30.450.20">
    <property type="entry name" value="PAS domain"/>
    <property type="match status" value="4"/>
</dbReference>
<feature type="domain" description="PAS" evidence="9">
    <location>
        <begin position="174"/>
        <end position="218"/>
    </location>
</feature>
<dbReference type="InterPro" id="IPR052162">
    <property type="entry name" value="Sensor_kinase/Photoreceptor"/>
</dbReference>
<dbReference type="PROSITE" id="PS50113">
    <property type="entry name" value="PAC"/>
    <property type="match status" value="4"/>
</dbReference>
<dbReference type="GO" id="GO:0004673">
    <property type="term" value="F:protein histidine kinase activity"/>
    <property type="evidence" value="ECO:0007669"/>
    <property type="project" value="UniProtKB-EC"/>
</dbReference>
<dbReference type="Pfam" id="PF08447">
    <property type="entry name" value="PAS_3"/>
    <property type="match status" value="1"/>
</dbReference>
<feature type="domain" description="PAS" evidence="9">
    <location>
        <begin position="424"/>
        <end position="476"/>
    </location>
</feature>
<dbReference type="InterPro" id="IPR036890">
    <property type="entry name" value="HATPase_C_sf"/>
</dbReference>
<dbReference type="Pfam" id="PF13426">
    <property type="entry name" value="PAS_9"/>
    <property type="match status" value="1"/>
</dbReference>
<feature type="domain" description="PAS" evidence="9">
    <location>
        <begin position="297"/>
        <end position="367"/>
    </location>
</feature>
<accession>D1YY38</accession>
<dbReference type="InterPro" id="IPR000700">
    <property type="entry name" value="PAS-assoc_C"/>
</dbReference>
<dbReference type="PROSITE" id="PS50112">
    <property type="entry name" value="PAS"/>
    <property type="match status" value="4"/>
</dbReference>
<feature type="coiled-coil region" evidence="6">
    <location>
        <begin position="26"/>
        <end position="56"/>
    </location>
</feature>